<evidence type="ECO:0000313" key="3">
    <source>
        <dbReference type="Proteomes" id="UP000626786"/>
    </source>
</evidence>
<dbReference type="InterPro" id="IPR019734">
    <property type="entry name" value="TPR_rpt"/>
</dbReference>
<accession>A0ABR8U9V5</accession>
<reference evidence="2 3" key="1">
    <citation type="submission" date="2020-08" db="EMBL/GenBank/DDBJ databases">
        <title>A Genomic Blueprint of the Chicken Gut Microbiome.</title>
        <authorList>
            <person name="Gilroy R."/>
            <person name="Ravi A."/>
            <person name="Getino M."/>
            <person name="Pursley I."/>
            <person name="Horton D.L."/>
            <person name="Alikhan N.-F."/>
            <person name="Baker D."/>
            <person name="Gharbi K."/>
            <person name="Hall N."/>
            <person name="Watson M."/>
            <person name="Adriaenssens E.M."/>
            <person name="Foster-Nyarko E."/>
            <person name="Jarju S."/>
            <person name="Secka A."/>
            <person name="Antonio M."/>
            <person name="Oren A."/>
            <person name="Chaudhuri R."/>
            <person name="La Ragione R.M."/>
            <person name="Hildebrand F."/>
            <person name="Pallen M.J."/>
        </authorList>
    </citation>
    <scope>NUCLEOTIDE SEQUENCE [LARGE SCALE GENOMIC DNA]</scope>
    <source>
        <strain evidence="2 3">Sa2YVA2</strain>
    </source>
</reference>
<dbReference type="InterPro" id="IPR000160">
    <property type="entry name" value="GGDEF_dom"/>
</dbReference>
<name>A0ABR8U9V5_9BACL</name>
<evidence type="ECO:0000313" key="2">
    <source>
        <dbReference type="EMBL" id="MBD7984801.1"/>
    </source>
</evidence>
<dbReference type="CDD" id="cd01949">
    <property type="entry name" value="GGDEF"/>
    <property type="match status" value="1"/>
</dbReference>
<dbReference type="PANTHER" id="PTHR45138:SF9">
    <property type="entry name" value="DIGUANYLATE CYCLASE DGCM-RELATED"/>
    <property type="match status" value="1"/>
</dbReference>
<sequence length="469" mass="53318">METEDLIALQKKVTELRAEGKYKETIEVSMRLFESGYVNKDYKSILTALINQAASYYCIGELQESFNCIDTYLEYCIDHGDDTDRLNGYNILFIIHEHNKDYQKAKATLNKAIDLGGKLNHFNIVSNAYSNLSHLYSEEKAYDKAYEYSCKGLEAAKMHDPPTPILEFRVKLNMVNAIIGLGNLNRAATLIEEMRQEPALATFIREQIQLDDLYGRLLMKENQYEEAFDSFTKAKELAERVNDLNLLSELLEKRCTVCELMGNIELGFKAQQEYIDVLHKLREQELVMTAMRLEVKHDLAAIERRANRDYLTGLYNRSYMEIATDEMLEKASIAGEQISCIALDLDNLKVMNDTFGHMFGDRIIQEIAKVCSGKIRSDDLMGRFGGDEFAIILKGVSHEQARIKAEQLVEAVRKLKIEKNGVIIPVSASLGIADNGNGTITTFKDLFHEADMALYEAKRNGKDRICVMG</sequence>
<protein>
    <submittedName>
        <fullName evidence="2">Diguanylate cyclase</fullName>
    </submittedName>
</protein>
<feature type="domain" description="GGDEF" evidence="1">
    <location>
        <begin position="336"/>
        <end position="469"/>
    </location>
</feature>
<dbReference type="SMART" id="SM00028">
    <property type="entry name" value="TPR"/>
    <property type="match status" value="4"/>
</dbReference>
<dbReference type="InterPro" id="IPR050469">
    <property type="entry name" value="Diguanylate_Cyclase"/>
</dbReference>
<dbReference type="NCBIfam" id="TIGR00254">
    <property type="entry name" value="GGDEF"/>
    <property type="match status" value="1"/>
</dbReference>
<dbReference type="EMBL" id="JACSQN010000007">
    <property type="protein sequence ID" value="MBD7984801.1"/>
    <property type="molecule type" value="Genomic_DNA"/>
</dbReference>
<dbReference type="PROSITE" id="PS50887">
    <property type="entry name" value="GGDEF"/>
    <property type="match status" value="1"/>
</dbReference>
<dbReference type="RefSeq" id="WP_191694496.1">
    <property type="nucleotide sequence ID" value="NZ_JACSQN010000007.1"/>
</dbReference>
<keyword evidence="3" id="KW-1185">Reference proteome</keyword>
<dbReference type="Proteomes" id="UP000626786">
    <property type="component" value="Unassembled WGS sequence"/>
</dbReference>
<dbReference type="SMART" id="SM00267">
    <property type="entry name" value="GGDEF"/>
    <property type="match status" value="1"/>
</dbReference>
<dbReference type="SUPFAM" id="SSF48452">
    <property type="entry name" value="TPR-like"/>
    <property type="match status" value="1"/>
</dbReference>
<dbReference type="InterPro" id="IPR029787">
    <property type="entry name" value="Nucleotide_cyclase"/>
</dbReference>
<dbReference type="InterPro" id="IPR011990">
    <property type="entry name" value="TPR-like_helical_dom_sf"/>
</dbReference>
<dbReference type="InterPro" id="IPR043128">
    <property type="entry name" value="Rev_trsase/Diguanyl_cyclase"/>
</dbReference>
<dbReference type="Pfam" id="PF00990">
    <property type="entry name" value="GGDEF"/>
    <property type="match status" value="1"/>
</dbReference>
<proteinExistence type="predicted"/>
<comment type="caution">
    <text evidence="2">The sequence shown here is derived from an EMBL/GenBank/DDBJ whole genome shotgun (WGS) entry which is preliminary data.</text>
</comment>
<dbReference type="PANTHER" id="PTHR45138">
    <property type="entry name" value="REGULATORY COMPONENTS OF SENSORY TRANSDUCTION SYSTEM"/>
    <property type="match status" value="1"/>
</dbReference>
<dbReference type="Gene3D" id="3.30.70.270">
    <property type="match status" value="1"/>
</dbReference>
<dbReference type="Gene3D" id="1.25.40.10">
    <property type="entry name" value="Tetratricopeptide repeat domain"/>
    <property type="match status" value="1"/>
</dbReference>
<organism evidence="2 3">
    <name type="scientific">Sporosarcina quadrami</name>
    <dbReference type="NCBI Taxonomy" id="2762234"/>
    <lineage>
        <taxon>Bacteria</taxon>
        <taxon>Bacillati</taxon>
        <taxon>Bacillota</taxon>
        <taxon>Bacilli</taxon>
        <taxon>Bacillales</taxon>
        <taxon>Caryophanaceae</taxon>
        <taxon>Sporosarcina</taxon>
    </lineage>
</organism>
<evidence type="ECO:0000259" key="1">
    <source>
        <dbReference type="PROSITE" id="PS50887"/>
    </source>
</evidence>
<gene>
    <name evidence="2" type="ORF">H9649_09420</name>
</gene>
<dbReference type="Pfam" id="PF13181">
    <property type="entry name" value="TPR_8"/>
    <property type="match status" value="1"/>
</dbReference>
<dbReference type="SUPFAM" id="SSF55073">
    <property type="entry name" value="Nucleotide cyclase"/>
    <property type="match status" value="1"/>
</dbReference>